<dbReference type="InterPro" id="IPR027417">
    <property type="entry name" value="P-loop_NTPase"/>
</dbReference>
<dbReference type="PANTHER" id="PTHR45641">
    <property type="entry name" value="TETRATRICOPEPTIDE REPEAT PROTEIN (AFU_ORTHOLOGUE AFUA_6G03870)"/>
    <property type="match status" value="1"/>
</dbReference>
<sequence length="885" mass="99052">MYGMSGLGKSQLALQHANLAFTLGVYSHVFYVSASTVEKLSQGLARILGLLNHADRNHPDQAMQLAAMRLWFEQSDRHGCRRWLLILDNVTAESAQFLREHLPRQNASGNIMITTRTHNIAESVANVAGQEHILFELKAPSKAQSVDLLLRWGGIQTSTAEDLKSAEKLVSRIGCLPLAVEQAGSYMKRSGFKNASQMQRMYDERGLNEVISWENNLTTYQEKSVLATITAQLQKLDEIDPDAHKLLKTLAFLDPDNIPINILSLGARAISDRLANNARLWFNVSPAPEGRLSPILGLVKSLQEKKRKDTPDPLEGVPPDLRGLIELICSEERVRAALRHFEDLSIAQPLYDDEPSLHIHELIQWVLQQGTILRQEEGYRLLSITLLCHAFQTIDHPDEPLSWAKCKRFVPHFAALGTQDEMHPTISDEYMDAKHWIAKYFRSRGLYTEAEILLNRVLANQRRLLSSDNIQTFDVMYSLAQMYASLGRYQEAEPQFLQVLGAAEKQLGADHPDTLGTVNELALLYERQGKFNKADSLYARAVAGYEKHLGVDHPHTLTTISNFAGLYESQGKYEEAESMFSRALGGYEKQLGTDHPHTLTTMNNLANLCKSRGEFDKAESWYAGALAGKEKQLGTDHPSTLTTVNNLASLYESQGRLDEAESLYGRALAGREKQLGADHPRTLTTVNNLASLYESQRRLDEAESLYARALAGREKQLGTDHPSTLTTVNNLASLYESQGRLDEAESWYVQALAGKEKQLGDDHPSTLTTVHNLAGLYVSQGRFDDAESFYARALGGREKQLGNGHPSTLMTVHNFAYLRHQQVRHQEAEGLCRRALVGQEATLGPDHPDTRLTLEHLAELLEAQGRHEGKVPREWTSQSNSQRTM</sequence>
<dbReference type="SUPFAM" id="SSF52540">
    <property type="entry name" value="P-loop containing nucleoside triphosphate hydrolases"/>
    <property type="match status" value="1"/>
</dbReference>
<evidence type="ECO:0000313" key="5">
    <source>
        <dbReference type="EMBL" id="KZP12197.1"/>
    </source>
</evidence>
<evidence type="ECO:0000256" key="2">
    <source>
        <dbReference type="ARBA" id="ARBA00022803"/>
    </source>
</evidence>
<dbReference type="EMBL" id="KV417651">
    <property type="protein sequence ID" value="KZP12197.1"/>
    <property type="molecule type" value="Genomic_DNA"/>
</dbReference>
<accession>A0A166B233</accession>
<dbReference type="Pfam" id="PF00931">
    <property type="entry name" value="NB-ARC"/>
    <property type="match status" value="1"/>
</dbReference>
<keyword evidence="6" id="KW-1185">Reference proteome</keyword>
<keyword evidence="2" id="KW-0802">TPR repeat</keyword>
<dbReference type="SUPFAM" id="SSF48452">
    <property type="entry name" value="TPR-like"/>
    <property type="match status" value="1"/>
</dbReference>
<dbReference type="Pfam" id="PF13424">
    <property type="entry name" value="TPR_12"/>
    <property type="match status" value="5"/>
</dbReference>
<feature type="region of interest" description="Disordered" evidence="3">
    <location>
        <begin position="864"/>
        <end position="885"/>
    </location>
</feature>
<dbReference type="OrthoDB" id="10260758at2759"/>
<evidence type="ECO:0000256" key="1">
    <source>
        <dbReference type="ARBA" id="ARBA00022737"/>
    </source>
</evidence>
<dbReference type="PANTHER" id="PTHR45641:SF19">
    <property type="entry name" value="NEPHROCYSTIN-3"/>
    <property type="match status" value="1"/>
</dbReference>
<evidence type="ECO:0000259" key="4">
    <source>
        <dbReference type="Pfam" id="PF00931"/>
    </source>
</evidence>
<feature type="compositionally biased region" description="Basic and acidic residues" evidence="3">
    <location>
        <begin position="864"/>
        <end position="873"/>
    </location>
</feature>
<dbReference type="Gene3D" id="3.40.50.300">
    <property type="entry name" value="P-loop containing nucleotide triphosphate hydrolases"/>
    <property type="match status" value="1"/>
</dbReference>
<dbReference type="Pfam" id="PF13374">
    <property type="entry name" value="TPR_10"/>
    <property type="match status" value="1"/>
</dbReference>
<dbReference type="GO" id="GO:0043531">
    <property type="term" value="F:ADP binding"/>
    <property type="evidence" value="ECO:0007669"/>
    <property type="project" value="InterPro"/>
</dbReference>
<gene>
    <name evidence="5" type="ORF">FIBSPDRAFT_799207</name>
</gene>
<dbReference type="InterPro" id="IPR011990">
    <property type="entry name" value="TPR-like_helical_dom_sf"/>
</dbReference>
<proteinExistence type="predicted"/>
<dbReference type="STRING" id="436010.A0A166B233"/>
<name>A0A166B233_9AGAM</name>
<feature type="domain" description="NB-ARC" evidence="4">
    <location>
        <begin position="1"/>
        <end position="127"/>
    </location>
</feature>
<keyword evidence="1" id="KW-0677">Repeat</keyword>
<organism evidence="5 6">
    <name type="scientific">Athelia psychrophila</name>
    <dbReference type="NCBI Taxonomy" id="1759441"/>
    <lineage>
        <taxon>Eukaryota</taxon>
        <taxon>Fungi</taxon>
        <taxon>Dikarya</taxon>
        <taxon>Basidiomycota</taxon>
        <taxon>Agaricomycotina</taxon>
        <taxon>Agaricomycetes</taxon>
        <taxon>Agaricomycetidae</taxon>
        <taxon>Atheliales</taxon>
        <taxon>Atheliaceae</taxon>
        <taxon>Athelia</taxon>
    </lineage>
</organism>
<dbReference type="InterPro" id="IPR019734">
    <property type="entry name" value="TPR_rpt"/>
</dbReference>
<dbReference type="SMART" id="SM00028">
    <property type="entry name" value="TPR"/>
    <property type="match status" value="8"/>
</dbReference>
<dbReference type="InterPro" id="IPR002182">
    <property type="entry name" value="NB-ARC"/>
</dbReference>
<dbReference type="Gene3D" id="1.25.40.10">
    <property type="entry name" value="Tetratricopeptide repeat domain"/>
    <property type="match status" value="3"/>
</dbReference>
<reference evidence="5 6" key="1">
    <citation type="journal article" date="2016" name="Mol. Biol. Evol.">
        <title>Comparative Genomics of Early-Diverging Mushroom-Forming Fungi Provides Insights into the Origins of Lignocellulose Decay Capabilities.</title>
        <authorList>
            <person name="Nagy L.G."/>
            <person name="Riley R."/>
            <person name="Tritt A."/>
            <person name="Adam C."/>
            <person name="Daum C."/>
            <person name="Floudas D."/>
            <person name="Sun H."/>
            <person name="Yadav J.S."/>
            <person name="Pangilinan J."/>
            <person name="Larsson K.H."/>
            <person name="Matsuura K."/>
            <person name="Barry K."/>
            <person name="Labutti K."/>
            <person name="Kuo R."/>
            <person name="Ohm R.A."/>
            <person name="Bhattacharya S.S."/>
            <person name="Shirouzu T."/>
            <person name="Yoshinaga Y."/>
            <person name="Martin F.M."/>
            <person name="Grigoriev I.V."/>
            <person name="Hibbett D.S."/>
        </authorList>
    </citation>
    <scope>NUCLEOTIDE SEQUENCE [LARGE SCALE GENOMIC DNA]</scope>
    <source>
        <strain evidence="5 6">CBS 109695</strain>
    </source>
</reference>
<dbReference type="AlphaFoldDB" id="A0A166B233"/>
<protein>
    <submittedName>
        <fullName evidence="5">TPR-like protein</fullName>
    </submittedName>
</protein>
<evidence type="ECO:0000256" key="3">
    <source>
        <dbReference type="SAM" id="MobiDB-lite"/>
    </source>
</evidence>
<dbReference type="Proteomes" id="UP000076532">
    <property type="component" value="Unassembled WGS sequence"/>
</dbReference>
<feature type="compositionally biased region" description="Polar residues" evidence="3">
    <location>
        <begin position="875"/>
        <end position="885"/>
    </location>
</feature>
<dbReference type="PRINTS" id="PR00381">
    <property type="entry name" value="KINESINLIGHT"/>
</dbReference>
<evidence type="ECO:0000313" key="6">
    <source>
        <dbReference type="Proteomes" id="UP000076532"/>
    </source>
</evidence>